<keyword evidence="3" id="KW-1185">Reference proteome</keyword>
<evidence type="ECO:0000313" key="2">
    <source>
        <dbReference type="EMBL" id="KAJ0982637.1"/>
    </source>
</evidence>
<dbReference type="AlphaFoldDB" id="A0A9D5HP19"/>
<name>A0A9D5HP19_9LILI</name>
<keyword evidence="1" id="KW-0472">Membrane</keyword>
<proteinExistence type="predicted"/>
<keyword evidence="1" id="KW-0812">Transmembrane</keyword>
<evidence type="ECO:0000313" key="3">
    <source>
        <dbReference type="Proteomes" id="UP001085076"/>
    </source>
</evidence>
<feature type="transmembrane region" description="Helical" evidence="1">
    <location>
        <begin position="95"/>
        <end position="112"/>
    </location>
</feature>
<reference evidence="2" key="1">
    <citation type="submission" date="2021-03" db="EMBL/GenBank/DDBJ databases">
        <authorList>
            <person name="Li Z."/>
            <person name="Yang C."/>
        </authorList>
    </citation>
    <scope>NUCLEOTIDE SEQUENCE</scope>
    <source>
        <strain evidence="2">Dzin_1.0</strain>
        <tissue evidence="2">Leaf</tissue>
    </source>
</reference>
<accession>A0A9D5HP19</accession>
<organism evidence="2 3">
    <name type="scientific">Dioscorea zingiberensis</name>
    <dbReference type="NCBI Taxonomy" id="325984"/>
    <lineage>
        <taxon>Eukaryota</taxon>
        <taxon>Viridiplantae</taxon>
        <taxon>Streptophyta</taxon>
        <taxon>Embryophyta</taxon>
        <taxon>Tracheophyta</taxon>
        <taxon>Spermatophyta</taxon>
        <taxon>Magnoliopsida</taxon>
        <taxon>Liliopsida</taxon>
        <taxon>Dioscoreales</taxon>
        <taxon>Dioscoreaceae</taxon>
        <taxon>Dioscorea</taxon>
    </lineage>
</organism>
<gene>
    <name evidence="2" type="ORF">J5N97_010892</name>
</gene>
<evidence type="ECO:0000256" key="1">
    <source>
        <dbReference type="SAM" id="Phobius"/>
    </source>
</evidence>
<dbReference type="Proteomes" id="UP001085076">
    <property type="component" value="Miscellaneous, Linkage group lg02"/>
</dbReference>
<comment type="caution">
    <text evidence="2">The sequence shown here is derived from an EMBL/GenBank/DDBJ whole genome shotgun (WGS) entry which is preliminary data.</text>
</comment>
<dbReference type="EMBL" id="JAGGNH010000002">
    <property type="protein sequence ID" value="KAJ0982637.1"/>
    <property type="molecule type" value="Genomic_DNA"/>
</dbReference>
<keyword evidence="1" id="KW-1133">Transmembrane helix</keyword>
<protein>
    <submittedName>
        <fullName evidence="2">Uncharacterized protein</fullName>
    </submittedName>
</protein>
<reference evidence="2" key="2">
    <citation type="journal article" date="2022" name="Hortic Res">
        <title>The genome of Dioscorea zingiberensis sheds light on the biosynthesis, origin and evolution of the medicinally important diosgenin saponins.</title>
        <authorList>
            <person name="Li Y."/>
            <person name="Tan C."/>
            <person name="Li Z."/>
            <person name="Guo J."/>
            <person name="Li S."/>
            <person name="Chen X."/>
            <person name="Wang C."/>
            <person name="Dai X."/>
            <person name="Yang H."/>
            <person name="Song W."/>
            <person name="Hou L."/>
            <person name="Xu J."/>
            <person name="Tong Z."/>
            <person name="Xu A."/>
            <person name="Yuan X."/>
            <person name="Wang W."/>
            <person name="Yang Q."/>
            <person name="Chen L."/>
            <person name="Sun Z."/>
            <person name="Wang K."/>
            <person name="Pan B."/>
            <person name="Chen J."/>
            <person name="Bao Y."/>
            <person name="Liu F."/>
            <person name="Qi X."/>
            <person name="Gang D.R."/>
            <person name="Wen J."/>
            <person name="Li J."/>
        </authorList>
    </citation>
    <scope>NUCLEOTIDE SEQUENCE</scope>
    <source>
        <strain evidence="2">Dzin_1.0</strain>
    </source>
</reference>
<sequence>MRRSYQDQGEDQSRPSVEKSGLFLLVSKTSVTRENRAKASQTQAAFLSFLSSLSLPVSVELSSNSVLVPPKDPGKSCSPWRRCSPVLFSGDLVRYLFYLLFSLVCFSIYRYLSVVKNSADDRWWTR</sequence>